<comment type="caution">
    <text evidence="1">The sequence shown here is derived from an EMBL/GenBank/DDBJ whole genome shotgun (WGS) entry which is preliminary data.</text>
</comment>
<dbReference type="AlphaFoldDB" id="K2NRA0"/>
<accession>K2NRA0</accession>
<evidence type="ECO:0000313" key="1">
    <source>
        <dbReference type="EMBL" id="EKF31467.1"/>
    </source>
</evidence>
<gene>
    <name evidence="1" type="ORF">MOQ_004696</name>
</gene>
<name>K2NRA0_TRYCR</name>
<dbReference type="EMBL" id="AHKC01010792">
    <property type="protein sequence ID" value="EKF31467.1"/>
    <property type="molecule type" value="Genomic_DNA"/>
</dbReference>
<reference evidence="1 2" key="1">
    <citation type="journal article" date="2012" name="BMC Genomics">
        <title>Comparative genomic analysis of human infective Trypanosoma cruzi lineages with the bat-restricted subspecies T. cruzi marinkellei.</title>
        <authorList>
            <person name="Franzen O."/>
            <person name="Talavera-Lopez C."/>
            <person name="Ochaya S."/>
            <person name="Butler C.E."/>
            <person name="Messenger L.A."/>
            <person name="Lewis M.D."/>
            <person name="Llewellyn M.S."/>
            <person name="Marinkelle C.J."/>
            <person name="Tyler K.M."/>
            <person name="Miles M.A."/>
            <person name="Andersson B."/>
        </authorList>
    </citation>
    <scope>NUCLEOTIDE SEQUENCE [LARGE SCALE GENOMIC DNA]</scope>
    <source>
        <strain evidence="1 2">B7</strain>
    </source>
</reference>
<evidence type="ECO:0000313" key="2">
    <source>
        <dbReference type="Proteomes" id="UP000007350"/>
    </source>
</evidence>
<proteinExistence type="predicted"/>
<dbReference type="Proteomes" id="UP000007350">
    <property type="component" value="Unassembled WGS sequence"/>
</dbReference>
<protein>
    <submittedName>
        <fullName evidence="1">Uncharacterized protein</fullName>
    </submittedName>
</protein>
<dbReference type="OrthoDB" id="273681at2759"/>
<keyword evidence="2" id="KW-1185">Reference proteome</keyword>
<organism evidence="1 2">
    <name type="scientific">Trypanosoma cruzi marinkellei</name>
    <dbReference type="NCBI Taxonomy" id="85056"/>
    <lineage>
        <taxon>Eukaryota</taxon>
        <taxon>Discoba</taxon>
        <taxon>Euglenozoa</taxon>
        <taxon>Kinetoplastea</taxon>
        <taxon>Metakinetoplastina</taxon>
        <taxon>Trypanosomatida</taxon>
        <taxon>Trypanosomatidae</taxon>
        <taxon>Trypanosoma</taxon>
        <taxon>Schizotrypanum</taxon>
    </lineage>
</organism>
<sequence>MAVVQTHCFNWMDHDGTRSETLNLALLRHSDTGNLRYSDYRQRQEVVADISMRLKIIKRELGLLPPEEEMEWNENKEQPEDLYVRLDEEEESEVFLQIQDRRKRLFALMARPIESTEESDVYYYPGTPTEEMQREAAAPFALCLQSLLVQLGETFVSYLDGSEFLTLSKLVQHNEARRGEVEAAAEEAGVLLPSASEFDVTSLHAALENREQARMKLDAVRAASDPSYAAKFVRAEERDNSGQPITNVSPEDGTEAQLSAKLTAAKAQLESVRMAYNRRAHASARRVQKALANKVPPVEL</sequence>